<keyword evidence="1" id="KW-0732">Signal</keyword>
<organism evidence="2 3">
    <name type="scientific">Caenorhabditis japonica</name>
    <dbReference type="NCBI Taxonomy" id="281687"/>
    <lineage>
        <taxon>Eukaryota</taxon>
        <taxon>Metazoa</taxon>
        <taxon>Ecdysozoa</taxon>
        <taxon>Nematoda</taxon>
        <taxon>Chromadorea</taxon>
        <taxon>Rhabditida</taxon>
        <taxon>Rhabditina</taxon>
        <taxon>Rhabditomorpha</taxon>
        <taxon>Rhabditoidea</taxon>
        <taxon>Rhabditidae</taxon>
        <taxon>Peloderinae</taxon>
        <taxon>Caenorhabditis</taxon>
    </lineage>
</organism>
<evidence type="ECO:0000256" key="1">
    <source>
        <dbReference type="SAM" id="SignalP"/>
    </source>
</evidence>
<proteinExistence type="predicted"/>
<accession>A0A8R1ET55</accession>
<dbReference type="Proteomes" id="UP000005237">
    <property type="component" value="Unassembled WGS sequence"/>
</dbReference>
<evidence type="ECO:0000313" key="2">
    <source>
        <dbReference type="EnsemblMetazoa" id="CJA39889.1"/>
    </source>
</evidence>
<reference evidence="2" key="2">
    <citation type="submission" date="2022-06" db="UniProtKB">
        <authorList>
            <consortium name="EnsemblMetazoa"/>
        </authorList>
    </citation>
    <scope>IDENTIFICATION</scope>
    <source>
        <strain evidence="2">DF5081</strain>
    </source>
</reference>
<feature type="signal peptide" evidence="1">
    <location>
        <begin position="1"/>
        <end position="19"/>
    </location>
</feature>
<name>A0A8R1ET55_CAEJA</name>
<sequence>MLKMIPFALIILYLSTVHCQTEIPDLIKKKLILAEVIGNFTDTQGAQFSRNVHSPNHRNFYCWKRAQEKIKSICPDGCSSVQDFLIDTMCNQSVSNADVEDFCCPPESSGAKLNDK</sequence>
<feature type="chain" id="PRO_5035736045" description="Insulin-like domain-containing protein" evidence="1">
    <location>
        <begin position="20"/>
        <end position="116"/>
    </location>
</feature>
<evidence type="ECO:0008006" key="4">
    <source>
        <dbReference type="Google" id="ProtNLM"/>
    </source>
</evidence>
<protein>
    <recommendedName>
        <fullName evidence="4">Insulin-like domain-containing protein</fullName>
    </recommendedName>
</protein>
<dbReference type="AlphaFoldDB" id="A0A8R1ET55"/>
<dbReference type="EnsemblMetazoa" id="CJA39889.1">
    <property type="protein sequence ID" value="CJA39889.1"/>
    <property type="gene ID" value="WBGene00215737"/>
</dbReference>
<evidence type="ECO:0000313" key="3">
    <source>
        <dbReference type="Proteomes" id="UP000005237"/>
    </source>
</evidence>
<keyword evidence="3" id="KW-1185">Reference proteome</keyword>
<reference evidence="3" key="1">
    <citation type="submission" date="2010-08" db="EMBL/GenBank/DDBJ databases">
        <authorList>
            <consortium name="Caenorhabditis japonica Sequencing Consortium"/>
            <person name="Wilson R.K."/>
        </authorList>
    </citation>
    <scope>NUCLEOTIDE SEQUENCE [LARGE SCALE GENOMIC DNA]</scope>
    <source>
        <strain evidence="3">DF5081</strain>
    </source>
</reference>